<organism evidence="1">
    <name type="scientific">Siphoviridae sp. ctDXu9</name>
    <dbReference type="NCBI Taxonomy" id="2825387"/>
    <lineage>
        <taxon>Viruses</taxon>
        <taxon>Duplodnaviria</taxon>
        <taxon>Heunggongvirae</taxon>
        <taxon>Uroviricota</taxon>
        <taxon>Caudoviricetes</taxon>
    </lineage>
</organism>
<proteinExistence type="predicted"/>
<name>A0A8S5VD57_9CAUD</name>
<sequence>METNNEEQFVEFDEILNFIHENTGFDKEVIEKVLDAETRFLIKSGIATELKE</sequence>
<reference evidence="1" key="1">
    <citation type="journal article" date="2021" name="Proc. Natl. Acad. Sci. U.S.A.">
        <title>A Catalog of Tens of Thousands of Viruses from Human Metagenomes Reveals Hidden Associations with Chronic Diseases.</title>
        <authorList>
            <person name="Tisza M.J."/>
            <person name="Buck C.B."/>
        </authorList>
    </citation>
    <scope>NUCLEOTIDE SEQUENCE</scope>
    <source>
        <strain evidence="1">CtDXu9</strain>
    </source>
</reference>
<dbReference type="EMBL" id="BK016244">
    <property type="protein sequence ID" value="DAG04653.1"/>
    <property type="molecule type" value="Genomic_DNA"/>
</dbReference>
<accession>A0A8S5VD57</accession>
<protein>
    <submittedName>
        <fullName evidence="1">Uncharacterized protein</fullName>
    </submittedName>
</protein>
<evidence type="ECO:0000313" key="1">
    <source>
        <dbReference type="EMBL" id="DAG04653.1"/>
    </source>
</evidence>